<feature type="domain" description="Flagellar protein FlgJ N-terminal" evidence="2">
    <location>
        <begin position="50"/>
        <end position="89"/>
    </location>
</feature>
<keyword evidence="3" id="KW-0966">Cell projection</keyword>
<reference evidence="3 4" key="1">
    <citation type="submission" date="2019-12" db="EMBL/GenBank/DDBJ databases">
        <authorList>
            <person name="Zhang Y.-J."/>
        </authorList>
    </citation>
    <scope>NUCLEOTIDE SEQUENCE [LARGE SCALE GENOMIC DNA]</scope>
    <source>
        <strain evidence="3 4">H18S-6</strain>
    </source>
</reference>
<keyword evidence="3" id="KW-0969">Cilium</keyword>
<evidence type="ECO:0000313" key="4">
    <source>
        <dbReference type="Proteomes" id="UP000441586"/>
    </source>
</evidence>
<dbReference type="EMBL" id="WSFO01000001">
    <property type="protein sequence ID" value="KAE9632205.1"/>
    <property type="molecule type" value="Genomic_DNA"/>
</dbReference>
<comment type="caution">
    <text evidence="3">The sequence shown here is derived from an EMBL/GenBank/DDBJ whole genome shotgun (WGS) entry which is preliminary data.</text>
</comment>
<sequence length="97" mass="10246">MPNITASISPSMATSHQPLPDQQDPLRKAAVQLEATFLAEMLKSAGLGESRESFGGGSGEDQFSTFLVRAQAEQMAQAGGIGLAESLYNSMKEAQND</sequence>
<protein>
    <submittedName>
        <fullName evidence="3">Flagellar biosynthesis protein FlgJ</fullName>
    </submittedName>
</protein>
<accession>A0A6A4RJN9</accession>
<feature type="region of interest" description="Disordered" evidence="1">
    <location>
        <begin position="1"/>
        <end position="27"/>
    </location>
</feature>
<feature type="compositionally biased region" description="Polar residues" evidence="1">
    <location>
        <begin position="1"/>
        <end position="17"/>
    </location>
</feature>
<dbReference type="Pfam" id="PF10135">
    <property type="entry name" value="Rod-binding"/>
    <property type="match status" value="1"/>
</dbReference>
<proteinExistence type="predicted"/>
<evidence type="ECO:0000313" key="3">
    <source>
        <dbReference type="EMBL" id="KAE9632205.1"/>
    </source>
</evidence>
<gene>
    <name evidence="3" type="ORF">GP644_00020</name>
</gene>
<evidence type="ECO:0000259" key="2">
    <source>
        <dbReference type="Pfam" id="PF10135"/>
    </source>
</evidence>
<name>A0A6A4RJN9_9RHOB</name>
<dbReference type="Proteomes" id="UP000441586">
    <property type="component" value="Unassembled WGS sequence"/>
</dbReference>
<dbReference type="InterPro" id="IPR019301">
    <property type="entry name" value="Flagellar_prot_FlgJ_N"/>
</dbReference>
<organism evidence="3 4">
    <name type="scientific">Parasedimentitalea maritima</name>
    <dbReference type="NCBI Taxonomy" id="2578117"/>
    <lineage>
        <taxon>Bacteria</taxon>
        <taxon>Pseudomonadati</taxon>
        <taxon>Pseudomonadota</taxon>
        <taxon>Alphaproteobacteria</taxon>
        <taxon>Rhodobacterales</taxon>
        <taxon>Paracoccaceae</taxon>
        <taxon>Parasedimentitalea</taxon>
    </lineage>
</organism>
<dbReference type="AlphaFoldDB" id="A0A6A4RJN9"/>
<keyword evidence="3" id="KW-0282">Flagellum</keyword>
<evidence type="ECO:0000256" key="1">
    <source>
        <dbReference type="SAM" id="MobiDB-lite"/>
    </source>
</evidence>